<name>A0A3G9G6P5_9CAUL</name>
<keyword evidence="1" id="KW-1133">Transmembrane helix</keyword>
<dbReference type="RefSeq" id="WP_126420078.1">
    <property type="nucleotide sequence ID" value="NZ_AP018827.1"/>
</dbReference>
<gene>
    <name evidence="2" type="ORF">EM6_0505</name>
</gene>
<dbReference type="Proteomes" id="UP000278756">
    <property type="component" value="Chromosome 1"/>
</dbReference>
<protein>
    <submittedName>
        <fullName evidence="2">Uncharacterized protein</fullName>
    </submittedName>
</protein>
<keyword evidence="1" id="KW-0472">Membrane</keyword>
<feature type="transmembrane region" description="Helical" evidence="1">
    <location>
        <begin position="6"/>
        <end position="23"/>
    </location>
</feature>
<proteinExistence type="predicted"/>
<dbReference type="EMBL" id="AP018827">
    <property type="protein sequence ID" value="BBF79928.1"/>
    <property type="molecule type" value="Genomic_DNA"/>
</dbReference>
<dbReference type="AlphaFoldDB" id="A0A3G9G6P5"/>
<evidence type="ECO:0000313" key="3">
    <source>
        <dbReference type="Proteomes" id="UP000278756"/>
    </source>
</evidence>
<keyword evidence="1" id="KW-0812">Transmembrane</keyword>
<accession>A0A3G9G6P5</accession>
<evidence type="ECO:0000313" key="2">
    <source>
        <dbReference type="EMBL" id="BBF79928.1"/>
    </source>
</evidence>
<organism evidence="2 3">
    <name type="scientific">Asticcacaulis excentricus</name>
    <dbReference type="NCBI Taxonomy" id="78587"/>
    <lineage>
        <taxon>Bacteria</taxon>
        <taxon>Pseudomonadati</taxon>
        <taxon>Pseudomonadota</taxon>
        <taxon>Alphaproteobacteria</taxon>
        <taxon>Caulobacterales</taxon>
        <taxon>Caulobacteraceae</taxon>
        <taxon>Asticcacaulis</taxon>
    </lineage>
</organism>
<feature type="transmembrane region" description="Helical" evidence="1">
    <location>
        <begin position="66"/>
        <end position="83"/>
    </location>
</feature>
<reference evidence="3" key="2">
    <citation type="journal article" date="2017" name="Plant Physiol. Biochem.">
        <title>Differential oxidative and antioxidative response of duckweed Lemna minor toward plant growth promoting/inhibiting bacteria.</title>
        <authorList>
            <person name="Ishizawa H."/>
            <person name="Kuroda M."/>
            <person name="Morikawa M."/>
            <person name="Ike M."/>
        </authorList>
    </citation>
    <scope>NUCLEOTIDE SEQUENCE [LARGE SCALE GENOMIC DNA]</scope>
    <source>
        <strain evidence="3">M6</strain>
    </source>
</reference>
<sequence>MDTLDHVFAGLAAMGGGLVSALYDWHDVKGAARKTAVGFITGFVGHPWLAPFLINDGITPQQASWGAAFLIGLTAMIIVEVIIKMASTKARQVEGNGDETS</sequence>
<evidence type="ECO:0000256" key="1">
    <source>
        <dbReference type="SAM" id="Phobius"/>
    </source>
</evidence>
<feature type="transmembrane region" description="Helical" evidence="1">
    <location>
        <begin position="35"/>
        <end position="54"/>
    </location>
</feature>
<reference evidence="3" key="1">
    <citation type="journal article" date="2017" name="Biotechnol. Biofuels">
        <title>Evaluation of environmental bacterial communities as a factor affecting the growth of duckweed Lemna minor.</title>
        <authorList>
            <person name="Ishizawa H."/>
            <person name="Kuroda M."/>
            <person name="Morikawa M."/>
            <person name="Ike M."/>
        </authorList>
    </citation>
    <scope>NUCLEOTIDE SEQUENCE [LARGE SCALE GENOMIC DNA]</scope>
    <source>
        <strain evidence="3">M6</strain>
    </source>
</reference>